<keyword evidence="1" id="KW-0472">Membrane</keyword>
<dbReference type="Proteomes" id="UP000282322">
    <property type="component" value="Unassembled WGS sequence"/>
</dbReference>
<feature type="domain" description="YdbS-like PH" evidence="2">
    <location>
        <begin position="388"/>
        <end position="469"/>
    </location>
</feature>
<dbReference type="Pfam" id="PF03703">
    <property type="entry name" value="bPH_2"/>
    <property type="match status" value="3"/>
</dbReference>
<feature type="transmembrane region" description="Helical" evidence="1">
    <location>
        <begin position="20"/>
        <end position="47"/>
    </location>
</feature>
<evidence type="ECO:0000313" key="4">
    <source>
        <dbReference type="Proteomes" id="UP000282322"/>
    </source>
</evidence>
<dbReference type="PANTHER" id="PTHR34473:SF3">
    <property type="entry name" value="TRANSMEMBRANE PROTEIN-RELATED"/>
    <property type="match status" value="1"/>
</dbReference>
<keyword evidence="1" id="KW-0812">Transmembrane</keyword>
<evidence type="ECO:0000256" key="1">
    <source>
        <dbReference type="SAM" id="Phobius"/>
    </source>
</evidence>
<dbReference type="InterPro" id="IPR014529">
    <property type="entry name" value="UCP026631"/>
</dbReference>
<feature type="domain" description="YdbS-like PH" evidence="2">
    <location>
        <begin position="47"/>
        <end position="121"/>
    </location>
</feature>
<evidence type="ECO:0000313" key="3">
    <source>
        <dbReference type="EMBL" id="RRJ27896.1"/>
    </source>
</evidence>
<dbReference type="EMBL" id="RRCH01000045">
    <property type="protein sequence ID" value="RRJ27896.1"/>
    <property type="molecule type" value="Genomic_DNA"/>
</dbReference>
<feature type="transmembrane region" description="Helical" evidence="1">
    <location>
        <begin position="156"/>
        <end position="180"/>
    </location>
</feature>
<feature type="domain" description="YdbS-like PH" evidence="2">
    <location>
        <begin position="240"/>
        <end position="321"/>
    </location>
</feature>
<dbReference type="InterPro" id="IPR005182">
    <property type="entry name" value="YdbS-like_PH"/>
</dbReference>
<comment type="caution">
    <text evidence="3">The sequence shown here is derived from an EMBL/GenBank/DDBJ whole genome shotgun (WGS) entry which is preliminary data.</text>
</comment>
<name>A0A3P3R365_9EURY</name>
<sequence length="484" mass="52842">MNGGAVGFFLGMMGITVTDGPISIVFVLTVVGFVMGVGYGAAFYLLFDYELTADTFDVTSGVINRQHREIPFHRIQNIDVTQSLGKRLFGVAVLTAETAGGGSTEITLHFVSEEKAAWLQSTIRDRKRATGGDETTATGDAGRSPTQLFALRSTELAVLAVAFLRPGALFIALFGIPFVADLGQSLLLSIARPFGGPEQLSVSALSPDSALVLALVGGPLLLVSAWIVSALVTVVEYFGFQLGRAGEDLVYQRGLLQRYSGTIPVEKVQSLTITEPVLARPLGYAGLSVETAGYAPGQADERKSQSAIPLSNRSRVFELARDIEPFEEPTFTRLPKRARRRYFARYLLIVGGLIAVGYLLSQFLGGFTLWYLPAVVLPITPIAAHYKWKHRGYHVGTKHVAFRTGYWRRTTRVVPYYRLQTVFTSRTIFQRRLGLATLTADIASSTSLRGGSPAAYDIDSDTADRLYALLGERLQRALRSQLME</sequence>
<reference evidence="3 4" key="1">
    <citation type="submission" date="2018-11" db="EMBL/GenBank/DDBJ databases">
        <title>Taxonoimc description of Halomarina strain SPP-AMP-1.</title>
        <authorList>
            <person name="Pal Y."/>
            <person name="Srinivasana K."/>
            <person name="Verma A."/>
            <person name="Kumar P."/>
        </authorList>
    </citation>
    <scope>NUCLEOTIDE SEQUENCE [LARGE SCALE GENOMIC DNA]</scope>
    <source>
        <strain evidence="3 4">SPP-AMP-1</strain>
    </source>
</reference>
<evidence type="ECO:0000259" key="2">
    <source>
        <dbReference type="Pfam" id="PF03703"/>
    </source>
</evidence>
<protein>
    <recommendedName>
        <fullName evidence="2">YdbS-like PH domain-containing protein</fullName>
    </recommendedName>
</protein>
<dbReference type="AlphaFoldDB" id="A0A3P3R365"/>
<dbReference type="PIRSF" id="PIRSF026631">
    <property type="entry name" value="UCP026631"/>
    <property type="match status" value="1"/>
</dbReference>
<feature type="transmembrane region" description="Helical" evidence="1">
    <location>
        <begin position="210"/>
        <end position="235"/>
    </location>
</feature>
<organism evidence="3 4">
    <name type="scientific">Halocatena pleomorpha</name>
    <dbReference type="NCBI Taxonomy" id="1785090"/>
    <lineage>
        <taxon>Archaea</taxon>
        <taxon>Methanobacteriati</taxon>
        <taxon>Methanobacteriota</taxon>
        <taxon>Stenosarchaea group</taxon>
        <taxon>Halobacteria</taxon>
        <taxon>Halobacteriales</taxon>
        <taxon>Natronomonadaceae</taxon>
        <taxon>Halocatena</taxon>
    </lineage>
</organism>
<proteinExistence type="predicted"/>
<gene>
    <name evidence="3" type="ORF">EIK79_17080</name>
</gene>
<accession>A0A3P3R365</accession>
<keyword evidence="4" id="KW-1185">Reference proteome</keyword>
<keyword evidence="1" id="KW-1133">Transmembrane helix</keyword>
<dbReference type="OrthoDB" id="107421at2157"/>
<feature type="transmembrane region" description="Helical" evidence="1">
    <location>
        <begin position="370"/>
        <end position="388"/>
    </location>
</feature>
<dbReference type="PANTHER" id="PTHR34473">
    <property type="entry name" value="UPF0699 TRANSMEMBRANE PROTEIN YDBS"/>
    <property type="match status" value="1"/>
</dbReference>
<feature type="transmembrane region" description="Helical" evidence="1">
    <location>
        <begin position="343"/>
        <end position="364"/>
    </location>
</feature>